<proteinExistence type="predicted"/>
<dbReference type="AlphaFoldDB" id="A0AAQ3MNC6"/>
<sequence length="102" mass="12198">MFLFGTGMVESINKKKIVGISVNLFHKPEILWAVSSSRNHHSKLKIRTWALYIFPIYAVNRADTFWIGFFNIFKYFNVHIASAENKYREMQTMYKNKDIKMW</sequence>
<accession>A0AAQ3MNC6</accession>
<protein>
    <submittedName>
        <fullName evidence="1">Uncharacterized protein</fullName>
    </submittedName>
</protein>
<dbReference type="EMBL" id="CP144691">
    <property type="protein sequence ID" value="WVY94381.1"/>
    <property type="molecule type" value="Genomic_DNA"/>
</dbReference>
<organism evidence="1 2">
    <name type="scientific">Vigna mungo</name>
    <name type="common">Black gram</name>
    <name type="synonym">Phaseolus mungo</name>
    <dbReference type="NCBI Taxonomy" id="3915"/>
    <lineage>
        <taxon>Eukaryota</taxon>
        <taxon>Viridiplantae</taxon>
        <taxon>Streptophyta</taxon>
        <taxon>Embryophyta</taxon>
        <taxon>Tracheophyta</taxon>
        <taxon>Spermatophyta</taxon>
        <taxon>Magnoliopsida</taxon>
        <taxon>eudicotyledons</taxon>
        <taxon>Gunneridae</taxon>
        <taxon>Pentapetalae</taxon>
        <taxon>rosids</taxon>
        <taxon>fabids</taxon>
        <taxon>Fabales</taxon>
        <taxon>Fabaceae</taxon>
        <taxon>Papilionoideae</taxon>
        <taxon>50 kb inversion clade</taxon>
        <taxon>NPAAA clade</taxon>
        <taxon>indigoferoid/millettioid clade</taxon>
        <taxon>Phaseoleae</taxon>
        <taxon>Vigna</taxon>
    </lineage>
</organism>
<reference evidence="1 2" key="1">
    <citation type="journal article" date="2023" name="Life. Sci Alliance">
        <title>Evolutionary insights into 3D genome organization and epigenetic landscape of Vigna mungo.</title>
        <authorList>
            <person name="Junaid A."/>
            <person name="Singh B."/>
            <person name="Bhatia S."/>
        </authorList>
    </citation>
    <scope>NUCLEOTIDE SEQUENCE [LARGE SCALE GENOMIC DNA]</scope>
    <source>
        <strain evidence="1">Urdbean</strain>
    </source>
</reference>
<evidence type="ECO:0000313" key="1">
    <source>
        <dbReference type="EMBL" id="WVY94381.1"/>
    </source>
</evidence>
<gene>
    <name evidence="1" type="ORF">V8G54_033469</name>
</gene>
<dbReference type="Proteomes" id="UP001374535">
    <property type="component" value="Chromosome 10"/>
</dbReference>
<evidence type="ECO:0000313" key="2">
    <source>
        <dbReference type="Proteomes" id="UP001374535"/>
    </source>
</evidence>
<keyword evidence="2" id="KW-1185">Reference proteome</keyword>
<name>A0AAQ3MNC6_VIGMU</name>